<dbReference type="Pfam" id="PF01381">
    <property type="entry name" value="HTH_3"/>
    <property type="match status" value="1"/>
</dbReference>
<dbReference type="InterPro" id="IPR001387">
    <property type="entry name" value="Cro/C1-type_HTH"/>
</dbReference>
<dbReference type="Gene3D" id="1.10.260.40">
    <property type="entry name" value="lambda repressor-like DNA-binding domains"/>
    <property type="match status" value="1"/>
</dbReference>
<dbReference type="OrthoDB" id="9805356at2"/>
<dbReference type="InterPro" id="IPR013096">
    <property type="entry name" value="Cupin_2"/>
</dbReference>
<dbReference type="AlphaFoldDB" id="A0A4Y6VAL3"/>
<dbReference type="Pfam" id="PF07883">
    <property type="entry name" value="Cupin_2"/>
    <property type="match status" value="1"/>
</dbReference>
<dbReference type="RefSeq" id="WP_141493479.1">
    <property type="nucleotide sequence ID" value="NZ_CP032485.1"/>
</dbReference>
<reference evidence="3 4" key="1">
    <citation type="submission" date="2018-09" db="EMBL/GenBank/DDBJ databases">
        <title>The complete genome sequence of Neokomagataea tanensis NBRC 106556(T).</title>
        <authorList>
            <person name="Chua K.-O."/>
            <person name="See-Too W.-S."/>
            <person name="Hong K.-W."/>
            <person name="Yin W.-F."/>
            <person name="Chan K.-G."/>
        </authorList>
    </citation>
    <scope>NUCLEOTIDE SEQUENCE [LARGE SCALE GENOMIC DNA]</scope>
    <source>
        <strain evidence="4">AH13 \ NBRC 106556</strain>
    </source>
</reference>
<feature type="domain" description="HTH cro/C1-type" evidence="2">
    <location>
        <begin position="21"/>
        <end position="75"/>
    </location>
</feature>
<dbReference type="SMART" id="SM00530">
    <property type="entry name" value="HTH_XRE"/>
    <property type="match status" value="1"/>
</dbReference>
<dbReference type="EMBL" id="CP032485">
    <property type="protein sequence ID" value="QDH25507.1"/>
    <property type="molecule type" value="Genomic_DNA"/>
</dbReference>
<protein>
    <submittedName>
        <fullName evidence="3">Helix-turn-helix domain-containing protein</fullName>
    </submittedName>
</protein>
<sequence>MLHNKNSENTSEIDHAVGYLIREHRKQNGLQLRNVASRVGISVSHLSQIERGATSPSVRDLMKIAEVLELDVSNFFQSFQGQASDIAKFYTRKESHKKITFNDGITKVCLNSQKPELLRTYLMIIQPNGHSGDKHLSHAGFEAGFIIEGTLHLQVNSQYCVLNEGDSFSFLSHLPHKYENRTNVITKVMWSNTL</sequence>
<keyword evidence="4" id="KW-1185">Reference proteome</keyword>
<dbReference type="SUPFAM" id="SSF47413">
    <property type="entry name" value="lambda repressor-like DNA-binding domains"/>
    <property type="match status" value="1"/>
</dbReference>
<dbReference type="Proteomes" id="UP000317214">
    <property type="component" value="Chromosome"/>
</dbReference>
<dbReference type="GO" id="GO:0005829">
    <property type="term" value="C:cytosol"/>
    <property type="evidence" value="ECO:0007669"/>
    <property type="project" value="TreeGrafter"/>
</dbReference>
<dbReference type="GO" id="GO:0003677">
    <property type="term" value="F:DNA binding"/>
    <property type="evidence" value="ECO:0007669"/>
    <property type="project" value="UniProtKB-KW"/>
</dbReference>
<evidence type="ECO:0000313" key="3">
    <source>
        <dbReference type="EMBL" id="QDH25507.1"/>
    </source>
</evidence>
<dbReference type="InterPro" id="IPR011051">
    <property type="entry name" value="RmlC_Cupin_sf"/>
</dbReference>
<dbReference type="GO" id="GO:0003700">
    <property type="term" value="F:DNA-binding transcription factor activity"/>
    <property type="evidence" value="ECO:0007669"/>
    <property type="project" value="TreeGrafter"/>
</dbReference>
<dbReference type="CDD" id="cd02209">
    <property type="entry name" value="cupin_XRE_C"/>
    <property type="match status" value="1"/>
</dbReference>
<name>A0A4Y6VAL3_9PROT</name>
<evidence type="ECO:0000259" key="2">
    <source>
        <dbReference type="PROSITE" id="PS50943"/>
    </source>
</evidence>
<accession>A0A4Y6VAL3</accession>
<dbReference type="InterPro" id="IPR014710">
    <property type="entry name" value="RmlC-like_jellyroll"/>
</dbReference>
<proteinExistence type="predicted"/>
<dbReference type="InterPro" id="IPR010982">
    <property type="entry name" value="Lambda_DNA-bd_dom_sf"/>
</dbReference>
<dbReference type="PANTHER" id="PTHR46797:SF2">
    <property type="entry name" value="TRANSCRIPTIONAL REGULATOR"/>
    <property type="match status" value="1"/>
</dbReference>
<dbReference type="SUPFAM" id="SSF51182">
    <property type="entry name" value="RmlC-like cupins"/>
    <property type="match status" value="1"/>
</dbReference>
<dbReference type="KEGG" id="ntn:D5366_10120"/>
<keyword evidence="1" id="KW-0238">DNA-binding</keyword>
<evidence type="ECO:0000256" key="1">
    <source>
        <dbReference type="ARBA" id="ARBA00023125"/>
    </source>
</evidence>
<dbReference type="PANTHER" id="PTHR46797">
    <property type="entry name" value="HTH-TYPE TRANSCRIPTIONAL REGULATOR"/>
    <property type="match status" value="1"/>
</dbReference>
<dbReference type="InterPro" id="IPR050807">
    <property type="entry name" value="TransReg_Diox_bact_type"/>
</dbReference>
<dbReference type="Gene3D" id="2.60.120.10">
    <property type="entry name" value="Jelly Rolls"/>
    <property type="match status" value="1"/>
</dbReference>
<dbReference type="PROSITE" id="PS50943">
    <property type="entry name" value="HTH_CROC1"/>
    <property type="match status" value="1"/>
</dbReference>
<evidence type="ECO:0000313" key="4">
    <source>
        <dbReference type="Proteomes" id="UP000317214"/>
    </source>
</evidence>
<dbReference type="CDD" id="cd00093">
    <property type="entry name" value="HTH_XRE"/>
    <property type="match status" value="1"/>
</dbReference>
<gene>
    <name evidence="3" type="ORF">D5366_10120</name>
</gene>
<organism evidence="3 4">
    <name type="scientific">Neokomagataea tanensis</name>
    <dbReference type="NCBI Taxonomy" id="661191"/>
    <lineage>
        <taxon>Bacteria</taxon>
        <taxon>Pseudomonadati</taxon>
        <taxon>Pseudomonadota</taxon>
        <taxon>Alphaproteobacteria</taxon>
        <taxon>Acetobacterales</taxon>
        <taxon>Acetobacteraceae</taxon>
        <taxon>Neokomagataea</taxon>
    </lineage>
</organism>